<organism evidence="2 3">
    <name type="scientific">Nocardioides nanhaiensis</name>
    <dbReference type="NCBI Taxonomy" id="1476871"/>
    <lineage>
        <taxon>Bacteria</taxon>
        <taxon>Bacillati</taxon>
        <taxon>Actinomycetota</taxon>
        <taxon>Actinomycetes</taxon>
        <taxon>Propionibacteriales</taxon>
        <taxon>Nocardioidaceae</taxon>
        <taxon>Nocardioides</taxon>
    </lineage>
</organism>
<dbReference type="Proteomes" id="UP001500621">
    <property type="component" value="Unassembled WGS sequence"/>
</dbReference>
<reference evidence="3" key="1">
    <citation type="journal article" date="2019" name="Int. J. Syst. Evol. Microbiol.">
        <title>The Global Catalogue of Microorganisms (GCM) 10K type strain sequencing project: providing services to taxonomists for standard genome sequencing and annotation.</title>
        <authorList>
            <consortium name="The Broad Institute Genomics Platform"/>
            <consortium name="The Broad Institute Genome Sequencing Center for Infectious Disease"/>
            <person name="Wu L."/>
            <person name="Ma J."/>
        </authorList>
    </citation>
    <scope>NUCLEOTIDE SEQUENCE [LARGE SCALE GENOMIC DNA]</scope>
    <source>
        <strain evidence="3">JCM 18127</strain>
    </source>
</reference>
<protein>
    <recommendedName>
        <fullName evidence="4">Zinc-ribbon domain-containing protein</fullName>
    </recommendedName>
</protein>
<dbReference type="RefSeq" id="WP_345264698.1">
    <property type="nucleotide sequence ID" value="NZ_BAABIM010000002.1"/>
</dbReference>
<evidence type="ECO:0000313" key="2">
    <source>
        <dbReference type="EMBL" id="GAA4680335.1"/>
    </source>
</evidence>
<accession>A0ABP8W6I0</accession>
<evidence type="ECO:0000313" key="3">
    <source>
        <dbReference type="Proteomes" id="UP001500621"/>
    </source>
</evidence>
<feature type="region of interest" description="Disordered" evidence="1">
    <location>
        <begin position="40"/>
        <end position="60"/>
    </location>
</feature>
<feature type="compositionally biased region" description="Basic residues" evidence="1">
    <location>
        <begin position="48"/>
        <end position="60"/>
    </location>
</feature>
<dbReference type="EMBL" id="BAABIM010000002">
    <property type="protein sequence ID" value="GAA4680335.1"/>
    <property type="molecule type" value="Genomic_DNA"/>
</dbReference>
<sequence>MTKPVIAFTHEGWVPGMGPDERGWVAECRGCGWLVWKQHRGDTDARAKDHKCKGGKKKDE</sequence>
<gene>
    <name evidence="2" type="ORF">GCM10023226_16890</name>
</gene>
<proteinExistence type="predicted"/>
<name>A0ABP8W6I0_9ACTN</name>
<evidence type="ECO:0008006" key="4">
    <source>
        <dbReference type="Google" id="ProtNLM"/>
    </source>
</evidence>
<keyword evidence="3" id="KW-1185">Reference proteome</keyword>
<comment type="caution">
    <text evidence="2">The sequence shown here is derived from an EMBL/GenBank/DDBJ whole genome shotgun (WGS) entry which is preliminary data.</text>
</comment>
<evidence type="ECO:0000256" key="1">
    <source>
        <dbReference type="SAM" id="MobiDB-lite"/>
    </source>
</evidence>